<dbReference type="EMBL" id="VOHL01000001">
    <property type="protein sequence ID" value="TWS98805.1"/>
    <property type="molecule type" value="Genomic_DNA"/>
</dbReference>
<dbReference type="GO" id="GO:0042742">
    <property type="term" value="P:defense response to bacterium"/>
    <property type="evidence" value="ECO:0007669"/>
    <property type="project" value="InterPro"/>
</dbReference>
<gene>
    <name evidence="1" type="ORF">FRX57_00915</name>
</gene>
<name>A0A5C5SFM5_9STRE</name>
<comment type="caution">
    <text evidence="1">The sequence shown here is derived from an EMBL/GenBank/DDBJ whole genome shotgun (WGS) entry which is preliminary data.</text>
</comment>
<dbReference type="RefSeq" id="WP_146565736.1">
    <property type="nucleotide sequence ID" value="NZ_VOHL01000001.1"/>
</dbReference>
<dbReference type="InterPro" id="IPR010133">
    <property type="entry name" value="Bacteriocin_signal_seq"/>
</dbReference>
<evidence type="ECO:0000313" key="1">
    <source>
        <dbReference type="EMBL" id="TWS98805.1"/>
    </source>
</evidence>
<sequence length="68" mass="6735">MNTKAMAQFEVLNIEHLANIEGGGCNRIDGGKAVLAGGISSATVGFFTGGPLGAIGGAAGYYGTCWIG</sequence>
<protein>
    <submittedName>
        <fullName evidence="1">Bacteriocin</fullName>
    </submittedName>
</protein>
<keyword evidence="2" id="KW-1185">Reference proteome</keyword>
<accession>A0A5C5SFM5</accession>
<reference evidence="1 2" key="1">
    <citation type="submission" date="2019-08" db="EMBL/GenBank/DDBJ databases">
        <authorList>
            <person name="Lei W."/>
        </authorList>
    </citation>
    <scope>NUCLEOTIDE SEQUENCE [LARGE SCALE GENOMIC DNA]</scope>
    <source>
        <strain evidence="1 2">CCUG 66496</strain>
    </source>
</reference>
<dbReference type="AlphaFoldDB" id="A0A5C5SFM5"/>
<evidence type="ECO:0000313" key="2">
    <source>
        <dbReference type="Proteomes" id="UP000317430"/>
    </source>
</evidence>
<dbReference type="InterPro" id="IPR019493">
    <property type="entry name" value="Bacteriocin_IIb_lactacin-rel"/>
</dbReference>
<dbReference type="Proteomes" id="UP000317430">
    <property type="component" value="Unassembled WGS sequence"/>
</dbReference>
<dbReference type="OrthoDB" id="2224823at2"/>
<dbReference type="Pfam" id="PF10439">
    <property type="entry name" value="Bacteriocin_IIc"/>
    <property type="match status" value="1"/>
</dbReference>
<proteinExistence type="predicted"/>
<dbReference type="NCBIfam" id="TIGR01847">
    <property type="entry name" value="bacteriocin_sig"/>
    <property type="match status" value="1"/>
</dbReference>
<organism evidence="1 2">
    <name type="scientific">Streptococcus cuniculipharyngis</name>
    <dbReference type="NCBI Taxonomy" id="1562651"/>
    <lineage>
        <taxon>Bacteria</taxon>
        <taxon>Bacillati</taxon>
        <taxon>Bacillota</taxon>
        <taxon>Bacilli</taxon>
        <taxon>Lactobacillales</taxon>
        <taxon>Streptococcaceae</taxon>
        <taxon>Streptococcus</taxon>
    </lineage>
</organism>